<feature type="chain" id="PRO_5041411018" description="Secreted protein" evidence="1">
    <location>
        <begin position="25"/>
        <end position="87"/>
    </location>
</feature>
<evidence type="ECO:0000256" key="1">
    <source>
        <dbReference type="SAM" id="SignalP"/>
    </source>
</evidence>
<evidence type="ECO:0008006" key="4">
    <source>
        <dbReference type="Google" id="ProtNLM"/>
    </source>
</evidence>
<proteinExistence type="predicted"/>
<organism evidence="2 3">
    <name type="scientific">Immersiella caudata</name>
    <dbReference type="NCBI Taxonomy" id="314043"/>
    <lineage>
        <taxon>Eukaryota</taxon>
        <taxon>Fungi</taxon>
        <taxon>Dikarya</taxon>
        <taxon>Ascomycota</taxon>
        <taxon>Pezizomycotina</taxon>
        <taxon>Sordariomycetes</taxon>
        <taxon>Sordariomycetidae</taxon>
        <taxon>Sordariales</taxon>
        <taxon>Lasiosphaeriaceae</taxon>
        <taxon>Immersiella</taxon>
    </lineage>
</organism>
<comment type="caution">
    <text evidence="2">The sequence shown here is derived from an EMBL/GenBank/DDBJ whole genome shotgun (WGS) entry which is preliminary data.</text>
</comment>
<dbReference type="AlphaFoldDB" id="A0AA40BX92"/>
<reference evidence="2" key="1">
    <citation type="submission" date="2023-06" db="EMBL/GenBank/DDBJ databases">
        <title>Genome-scale phylogeny and comparative genomics of the fungal order Sordariales.</title>
        <authorList>
            <consortium name="Lawrence Berkeley National Laboratory"/>
            <person name="Hensen N."/>
            <person name="Bonometti L."/>
            <person name="Westerberg I."/>
            <person name="Brannstrom I.O."/>
            <person name="Guillou S."/>
            <person name="Cros-Aarteil S."/>
            <person name="Calhoun S."/>
            <person name="Haridas S."/>
            <person name="Kuo A."/>
            <person name="Mondo S."/>
            <person name="Pangilinan J."/>
            <person name="Riley R."/>
            <person name="Labutti K."/>
            <person name="Andreopoulos B."/>
            <person name="Lipzen A."/>
            <person name="Chen C."/>
            <person name="Yanf M."/>
            <person name="Daum C."/>
            <person name="Ng V."/>
            <person name="Clum A."/>
            <person name="Steindorff A."/>
            <person name="Ohm R."/>
            <person name="Martin F."/>
            <person name="Silar P."/>
            <person name="Natvig D."/>
            <person name="Lalanne C."/>
            <person name="Gautier V."/>
            <person name="Ament-Velasquez S.L."/>
            <person name="Kruys A."/>
            <person name="Hutchinson M.I."/>
            <person name="Powell A.J."/>
            <person name="Barry K."/>
            <person name="Miller A.N."/>
            <person name="Grigoriev I.V."/>
            <person name="Debuchy R."/>
            <person name="Gladieux P."/>
            <person name="Thoren M.H."/>
            <person name="Johannesson H."/>
        </authorList>
    </citation>
    <scope>NUCLEOTIDE SEQUENCE</scope>
    <source>
        <strain evidence="2">CBS 606.72</strain>
    </source>
</reference>
<dbReference type="EMBL" id="JAULSU010000005">
    <property type="protein sequence ID" value="KAK0616955.1"/>
    <property type="molecule type" value="Genomic_DNA"/>
</dbReference>
<accession>A0AA40BX92</accession>
<evidence type="ECO:0000313" key="3">
    <source>
        <dbReference type="Proteomes" id="UP001175000"/>
    </source>
</evidence>
<evidence type="ECO:0000313" key="2">
    <source>
        <dbReference type="EMBL" id="KAK0616955.1"/>
    </source>
</evidence>
<keyword evidence="1" id="KW-0732">Signal</keyword>
<protein>
    <recommendedName>
        <fullName evidence="4">Secreted protein</fullName>
    </recommendedName>
</protein>
<name>A0AA40BX92_9PEZI</name>
<gene>
    <name evidence="2" type="ORF">B0T14DRAFT_524069</name>
</gene>
<dbReference type="Proteomes" id="UP001175000">
    <property type="component" value="Unassembled WGS sequence"/>
</dbReference>
<feature type="signal peptide" evidence="1">
    <location>
        <begin position="1"/>
        <end position="24"/>
    </location>
</feature>
<keyword evidence="3" id="KW-1185">Reference proteome</keyword>
<sequence>MRTRWLWQSCSVAAPLISWHYLVCLPTPMLTKDSIHHRCYHATGPPCSARKVSLFFRTASYSAFNDWRPLNWTAPLVMPAMLPTRAA</sequence>